<proteinExistence type="predicted"/>
<gene>
    <name evidence="1" type="ORF">G7Z17_g2027</name>
</gene>
<organism evidence="1 2">
    <name type="scientific">Cylindrodendrum hubeiense</name>
    <dbReference type="NCBI Taxonomy" id="595255"/>
    <lineage>
        <taxon>Eukaryota</taxon>
        <taxon>Fungi</taxon>
        <taxon>Dikarya</taxon>
        <taxon>Ascomycota</taxon>
        <taxon>Pezizomycotina</taxon>
        <taxon>Sordariomycetes</taxon>
        <taxon>Hypocreomycetidae</taxon>
        <taxon>Hypocreales</taxon>
        <taxon>Nectriaceae</taxon>
        <taxon>Cylindrodendrum</taxon>
    </lineage>
</organism>
<accession>A0A9P5HEW3</accession>
<reference evidence="1" key="1">
    <citation type="submission" date="2020-03" db="EMBL/GenBank/DDBJ databases">
        <title>Draft Genome Sequence of Cylindrodendrum hubeiense.</title>
        <authorList>
            <person name="Buettner E."/>
            <person name="Kellner H."/>
        </authorList>
    </citation>
    <scope>NUCLEOTIDE SEQUENCE</scope>
    <source>
        <strain evidence="1">IHI 201604</strain>
    </source>
</reference>
<protein>
    <submittedName>
        <fullName evidence="1">Uncharacterized protein</fullName>
    </submittedName>
</protein>
<evidence type="ECO:0000313" key="2">
    <source>
        <dbReference type="Proteomes" id="UP000722485"/>
    </source>
</evidence>
<dbReference type="OrthoDB" id="5090029at2759"/>
<dbReference type="AlphaFoldDB" id="A0A9P5HEW3"/>
<comment type="caution">
    <text evidence="1">The sequence shown here is derived from an EMBL/GenBank/DDBJ whole genome shotgun (WGS) entry which is preliminary data.</text>
</comment>
<sequence length="692" mass="78432">MEKSKDQSGPVGYNSLPIELKTMTIHNAIPDQTLTVTRFGYSVSEVCAAPLLLVNKEISSIAKQKISHVIKVGMCDESTATPLALDMTSCTLKTLSMALPSIWTADCRPSDAPLPFQKMLSVSICPWIFPANQAAQQTSGSTTEQGPLGCKKLMSWPDNAKLPLIKEITFVAKNTDLHQRTDGFFPDNESEYKPRDDPLGTNDNRGMWLGFRYFKASRRVQFTPLTYDDVRYATEEAETMFDGIPPAVPNECPLVMRIWLFENETSARDEPHHLWTDIRKPGPEDPIWASQIFIAWNYARKTWLKPRYCNRKIDLREPCIEPPIVAHPTDMSESREDSGMSRDAAKSLEYEHLPNEVQNLVVKRLVFEETVDLTDGLDLTNGLEGVSNSSTIQSLLRLNKDTNTLVRENLSTAIEISDGNLSKIFYINLDTSPLIINRMCLPSTVEPAQRTIFDWFLDISPLPVKKLVSVWGSATEFEFTKIPLDGRMRGPSVVESWRGNRRLPELKEATFIAKTGGKGLFCIDGYVPENLDYTTDGYALGNNPAKGLWIGFRCFKETGHVQFTPLCIDEVVSAYHAAAPAEIKSKTPNEVGDRDSDLWRAVFDYPVMMRIWIIEAGESPQDQPHHRWTDVRRPTLDDDVWVAQVYSIWESVQTTWLDELFTTYSFPVHEMFVKFTKSLDNSFDRRQNADQE</sequence>
<evidence type="ECO:0000313" key="1">
    <source>
        <dbReference type="EMBL" id="KAF7555569.1"/>
    </source>
</evidence>
<dbReference type="EMBL" id="JAANBB010000019">
    <property type="protein sequence ID" value="KAF7555569.1"/>
    <property type="molecule type" value="Genomic_DNA"/>
</dbReference>
<dbReference type="Proteomes" id="UP000722485">
    <property type="component" value="Unassembled WGS sequence"/>
</dbReference>
<name>A0A9P5HEW3_9HYPO</name>
<keyword evidence="2" id="KW-1185">Reference proteome</keyword>